<comment type="caution">
    <text evidence="4">The sequence shown here is derived from an EMBL/GenBank/DDBJ whole genome shotgun (WGS) entry which is preliminary data.</text>
</comment>
<organism evidence="4 5">
    <name type="scientific">Orchesella dallaii</name>
    <dbReference type="NCBI Taxonomy" id="48710"/>
    <lineage>
        <taxon>Eukaryota</taxon>
        <taxon>Metazoa</taxon>
        <taxon>Ecdysozoa</taxon>
        <taxon>Arthropoda</taxon>
        <taxon>Hexapoda</taxon>
        <taxon>Collembola</taxon>
        <taxon>Entomobryomorpha</taxon>
        <taxon>Entomobryoidea</taxon>
        <taxon>Orchesellidae</taxon>
        <taxon>Orchesellinae</taxon>
        <taxon>Orchesella</taxon>
    </lineage>
</organism>
<keyword evidence="1" id="KW-0812">Transmembrane</keyword>
<keyword evidence="2" id="KW-0732">Signal</keyword>
<protein>
    <recommendedName>
        <fullName evidence="3">EGF-like domain-containing protein</fullName>
    </recommendedName>
</protein>
<reference evidence="4 5" key="1">
    <citation type="submission" date="2024-08" db="EMBL/GenBank/DDBJ databases">
        <authorList>
            <person name="Cucini C."/>
            <person name="Frati F."/>
        </authorList>
    </citation>
    <scope>NUCLEOTIDE SEQUENCE [LARGE SCALE GENOMIC DNA]</scope>
</reference>
<accession>A0ABP1QNU9</accession>
<keyword evidence="1" id="KW-0472">Membrane</keyword>
<dbReference type="InterPro" id="IPR000742">
    <property type="entry name" value="EGF"/>
</dbReference>
<feature type="domain" description="EGF-like" evidence="3">
    <location>
        <begin position="111"/>
        <end position="124"/>
    </location>
</feature>
<dbReference type="PROSITE" id="PS01186">
    <property type="entry name" value="EGF_2"/>
    <property type="match status" value="1"/>
</dbReference>
<feature type="transmembrane region" description="Helical" evidence="1">
    <location>
        <begin position="145"/>
        <end position="165"/>
    </location>
</feature>
<dbReference type="EMBL" id="CAXLJM020000041">
    <property type="protein sequence ID" value="CAL8109507.1"/>
    <property type="molecule type" value="Genomic_DNA"/>
</dbReference>
<feature type="signal peptide" evidence="2">
    <location>
        <begin position="1"/>
        <end position="23"/>
    </location>
</feature>
<name>A0ABP1QNU9_9HEXA</name>
<evidence type="ECO:0000256" key="2">
    <source>
        <dbReference type="SAM" id="SignalP"/>
    </source>
</evidence>
<keyword evidence="5" id="KW-1185">Reference proteome</keyword>
<evidence type="ECO:0000313" key="5">
    <source>
        <dbReference type="Proteomes" id="UP001642540"/>
    </source>
</evidence>
<evidence type="ECO:0000256" key="1">
    <source>
        <dbReference type="SAM" id="Phobius"/>
    </source>
</evidence>
<evidence type="ECO:0000313" key="4">
    <source>
        <dbReference type="EMBL" id="CAL8109507.1"/>
    </source>
</evidence>
<dbReference type="Proteomes" id="UP001642540">
    <property type="component" value="Unassembled WGS sequence"/>
</dbReference>
<gene>
    <name evidence="4" type="ORF">ODALV1_LOCUS13432</name>
</gene>
<keyword evidence="1" id="KW-1133">Transmembrane helix</keyword>
<evidence type="ECO:0000259" key="3">
    <source>
        <dbReference type="PROSITE" id="PS01186"/>
    </source>
</evidence>
<proteinExistence type="predicted"/>
<sequence>MKSLIYTTFILLAFSGVVVFGAGNLGYGDKCSVSSAILQVFTDVRDSEKCNLDKGLICTGTCTCPPTRVWYKGPLWGLFGGGYCIAGANGPCVKGEKCVDNAVCGDNIPLCVCASGYYAHEGHCTSEQGGLKGVIKSISNGSGRMTYSVAQVISVAVFLNLFLSFL</sequence>
<feature type="chain" id="PRO_5047437556" description="EGF-like domain-containing protein" evidence="2">
    <location>
        <begin position="24"/>
        <end position="166"/>
    </location>
</feature>